<sequence length="44" mass="5171">MLLSYPSSRLSERMNGKSNLLMRVILTRMVIHKEGLILSFFKLF</sequence>
<accession>A0ABW5SAX8</accession>
<reference evidence="2" key="1">
    <citation type="journal article" date="2019" name="Int. J. Syst. Evol. Microbiol.">
        <title>The Global Catalogue of Microorganisms (GCM) 10K type strain sequencing project: providing services to taxonomists for standard genome sequencing and annotation.</title>
        <authorList>
            <consortium name="The Broad Institute Genomics Platform"/>
            <consortium name="The Broad Institute Genome Sequencing Center for Infectious Disease"/>
            <person name="Wu L."/>
            <person name="Ma J."/>
        </authorList>
    </citation>
    <scope>NUCLEOTIDE SEQUENCE [LARGE SCALE GENOMIC DNA]</scope>
    <source>
        <strain evidence="2">TISTR 2466</strain>
    </source>
</reference>
<evidence type="ECO:0000313" key="2">
    <source>
        <dbReference type="Proteomes" id="UP001597399"/>
    </source>
</evidence>
<evidence type="ECO:0000313" key="1">
    <source>
        <dbReference type="EMBL" id="MFD2696332.1"/>
    </source>
</evidence>
<protein>
    <recommendedName>
        <fullName evidence="3">Transposase</fullName>
    </recommendedName>
</protein>
<name>A0ABW5SAX8_9BACL</name>
<keyword evidence="2" id="KW-1185">Reference proteome</keyword>
<dbReference type="Proteomes" id="UP001597399">
    <property type="component" value="Unassembled WGS sequence"/>
</dbReference>
<organism evidence="1 2">
    <name type="scientific">Sporolactobacillus shoreicorticis</name>
    <dbReference type="NCBI Taxonomy" id="1923877"/>
    <lineage>
        <taxon>Bacteria</taxon>
        <taxon>Bacillati</taxon>
        <taxon>Bacillota</taxon>
        <taxon>Bacilli</taxon>
        <taxon>Bacillales</taxon>
        <taxon>Sporolactobacillaceae</taxon>
        <taxon>Sporolactobacillus</taxon>
    </lineage>
</organism>
<comment type="caution">
    <text evidence="1">The sequence shown here is derived from an EMBL/GenBank/DDBJ whole genome shotgun (WGS) entry which is preliminary data.</text>
</comment>
<proteinExistence type="predicted"/>
<dbReference type="EMBL" id="JBHUMQ010000066">
    <property type="protein sequence ID" value="MFD2696332.1"/>
    <property type="molecule type" value="Genomic_DNA"/>
</dbReference>
<evidence type="ECO:0008006" key="3">
    <source>
        <dbReference type="Google" id="ProtNLM"/>
    </source>
</evidence>
<dbReference type="RefSeq" id="WP_290446545.1">
    <property type="nucleotide sequence ID" value="NZ_JAMXWM010000023.1"/>
</dbReference>
<gene>
    <name evidence="1" type="ORF">ACFSUE_22325</name>
</gene>